<dbReference type="InterPro" id="IPR011989">
    <property type="entry name" value="ARM-like"/>
</dbReference>
<evidence type="ECO:0000256" key="4">
    <source>
        <dbReference type="ARBA" id="ARBA00022737"/>
    </source>
</evidence>
<feature type="region of interest" description="Disordered" evidence="6">
    <location>
        <begin position="277"/>
        <end position="296"/>
    </location>
</feature>
<dbReference type="InterPro" id="IPR038739">
    <property type="entry name" value="ARMC8/Vid28"/>
</dbReference>
<dbReference type="EMBL" id="VDMD01000065">
    <property type="protein sequence ID" value="TRM56585.1"/>
    <property type="molecule type" value="Genomic_DNA"/>
</dbReference>
<dbReference type="PANTHER" id="PTHR15651:SF7">
    <property type="entry name" value="ARMADILLO REPEAT-CONTAINING PROTEIN 8"/>
    <property type="match status" value="1"/>
</dbReference>
<dbReference type="Proteomes" id="UP000320762">
    <property type="component" value="Unassembled WGS sequence"/>
</dbReference>
<keyword evidence="8" id="KW-1185">Reference proteome</keyword>
<gene>
    <name evidence="7" type="ORF">BD626DRAFT_413579</name>
</gene>
<dbReference type="GO" id="GO:0043161">
    <property type="term" value="P:proteasome-mediated ubiquitin-dependent protein catabolic process"/>
    <property type="evidence" value="ECO:0007669"/>
    <property type="project" value="TreeGrafter"/>
</dbReference>
<protein>
    <submittedName>
        <fullName evidence="7">Armadillo-type protein</fullName>
    </submittedName>
</protein>
<proteinExistence type="predicted"/>
<dbReference type="GO" id="GO:0005634">
    <property type="term" value="C:nucleus"/>
    <property type="evidence" value="ECO:0007669"/>
    <property type="project" value="UniProtKB-SubCell"/>
</dbReference>
<evidence type="ECO:0000313" key="7">
    <source>
        <dbReference type="EMBL" id="TRM56585.1"/>
    </source>
</evidence>
<dbReference type="GO" id="GO:0005737">
    <property type="term" value="C:cytoplasm"/>
    <property type="evidence" value="ECO:0007669"/>
    <property type="project" value="UniProtKB-SubCell"/>
</dbReference>
<comment type="subcellular location">
    <subcellularLocation>
        <location evidence="2">Cytoplasm</location>
    </subcellularLocation>
    <subcellularLocation>
        <location evidence="1">Nucleus</location>
    </subcellularLocation>
</comment>
<reference evidence="7 8" key="1">
    <citation type="journal article" date="2019" name="New Phytol.">
        <title>Comparative genomics reveals unique wood-decay strategies and fruiting body development in the Schizophyllaceae.</title>
        <authorList>
            <person name="Almasi E."/>
            <person name="Sahu N."/>
            <person name="Krizsan K."/>
            <person name="Balint B."/>
            <person name="Kovacs G.M."/>
            <person name="Kiss B."/>
            <person name="Cseklye J."/>
            <person name="Drula E."/>
            <person name="Henrissat B."/>
            <person name="Nagy I."/>
            <person name="Chovatia M."/>
            <person name="Adam C."/>
            <person name="LaButti K."/>
            <person name="Lipzen A."/>
            <person name="Riley R."/>
            <person name="Grigoriev I.V."/>
            <person name="Nagy L.G."/>
        </authorList>
    </citation>
    <scope>NUCLEOTIDE SEQUENCE [LARGE SCALE GENOMIC DNA]</scope>
    <source>
        <strain evidence="7 8">NL-1724</strain>
    </source>
</reference>
<dbReference type="Gene3D" id="1.25.10.10">
    <property type="entry name" value="Leucine-rich Repeat Variant"/>
    <property type="match status" value="1"/>
</dbReference>
<organism evidence="7 8">
    <name type="scientific">Schizophyllum amplum</name>
    <dbReference type="NCBI Taxonomy" id="97359"/>
    <lineage>
        <taxon>Eukaryota</taxon>
        <taxon>Fungi</taxon>
        <taxon>Dikarya</taxon>
        <taxon>Basidiomycota</taxon>
        <taxon>Agaricomycotina</taxon>
        <taxon>Agaricomycetes</taxon>
        <taxon>Agaricomycetidae</taxon>
        <taxon>Agaricales</taxon>
        <taxon>Schizophyllaceae</taxon>
        <taxon>Schizophyllum</taxon>
    </lineage>
</organism>
<dbReference type="OrthoDB" id="5559898at2759"/>
<evidence type="ECO:0000313" key="8">
    <source>
        <dbReference type="Proteomes" id="UP000320762"/>
    </source>
</evidence>
<keyword evidence="4" id="KW-0677">Repeat</keyword>
<dbReference type="PANTHER" id="PTHR15651">
    <property type="entry name" value="ARMADILLO REPEAT-CONTAINING PROTEIN 8"/>
    <property type="match status" value="1"/>
</dbReference>
<accession>A0A550BVL3</accession>
<dbReference type="GO" id="GO:0034657">
    <property type="term" value="C:GID complex"/>
    <property type="evidence" value="ECO:0007669"/>
    <property type="project" value="TreeGrafter"/>
</dbReference>
<evidence type="ECO:0000256" key="3">
    <source>
        <dbReference type="ARBA" id="ARBA00022490"/>
    </source>
</evidence>
<dbReference type="InterPro" id="IPR016024">
    <property type="entry name" value="ARM-type_fold"/>
</dbReference>
<comment type="caution">
    <text evidence="7">The sequence shown here is derived from an EMBL/GenBank/DDBJ whole genome shotgun (WGS) entry which is preliminary data.</text>
</comment>
<dbReference type="AlphaFoldDB" id="A0A550BVL3"/>
<evidence type="ECO:0000256" key="6">
    <source>
        <dbReference type="SAM" id="MobiDB-lite"/>
    </source>
</evidence>
<evidence type="ECO:0000256" key="5">
    <source>
        <dbReference type="ARBA" id="ARBA00023242"/>
    </source>
</evidence>
<dbReference type="STRING" id="97359.A0A550BVL3"/>
<keyword evidence="5" id="KW-0539">Nucleus</keyword>
<evidence type="ECO:0000256" key="2">
    <source>
        <dbReference type="ARBA" id="ARBA00004496"/>
    </source>
</evidence>
<sequence>MDVDTVLDPDPPTTAALREAALILIATLALASPIIRTELTDDPTVLPLVLLCLASPHVGTRYGACQAVRALSRSVAATRTSLVDSGVGLAVFGLLRRGEDRRVRGAALRAVCNLVVEFSPLRTVFLEGGLMERVMEFVRSADPPLHLGALWAIKNLLHRAPLDQVRSTLRTFGWDRLTELLTDEDAEVREQALHIVKNVTETTAGVDLALHKIGERELLTALCEALAASSDDVVLQAVCVVSNLANGTAPQQDALFAHPQLLGLLRACLGERSAGLGERAPSARGASSGRSAAGGSERAAAIRRPALGAVLALAHASHERRRAMVEAGLLSTLQHICERTGTGAGRWEHVPRDELEQARAAVDWLEHGDFYE</sequence>
<keyword evidence="3" id="KW-0963">Cytoplasm</keyword>
<dbReference type="SUPFAM" id="SSF48371">
    <property type="entry name" value="ARM repeat"/>
    <property type="match status" value="1"/>
</dbReference>
<name>A0A550BVL3_9AGAR</name>
<evidence type="ECO:0000256" key="1">
    <source>
        <dbReference type="ARBA" id="ARBA00004123"/>
    </source>
</evidence>